<proteinExistence type="predicted"/>
<name>A0A160VA50_9ZZZZ</name>
<gene>
    <name evidence="4" type="ORF">MGWOODY_Clf1193</name>
</gene>
<evidence type="ECO:0000313" key="4">
    <source>
        <dbReference type="EMBL" id="CUV02808.1"/>
    </source>
</evidence>
<dbReference type="AlphaFoldDB" id="A0A160VA50"/>
<dbReference type="InterPro" id="IPR029061">
    <property type="entry name" value="THDP-binding"/>
</dbReference>
<dbReference type="PANTHER" id="PTHR42818">
    <property type="entry name" value="SULFOPYRUVATE DECARBOXYLASE SUBUNIT ALPHA"/>
    <property type="match status" value="1"/>
</dbReference>
<reference evidence="4" key="1">
    <citation type="submission" date="2015-10" db="EMBL/GenBank/DDBJ databases">
        <authorList>
            <person name="Gilbert D.G."/>
        </authorList>
    </citation>
    <scope>NUCLEOTIDE SEQUENCE</scope>
</reference>
<organism evidence="4">
    <name type="scientific">hydrothermal vent metagenome</name>
    <dbReference type="NCBI Taxonomy" id="652676"/>
    <lineage>
        <taxon>unclassified sequences</taxon>
        <taxon>metagenomes</taxon>
        <taxon>ecological metagenomes</taxon>
    </lineage>
</organism>
<keyword evidence="2 4" id="KW-0456">Lyase</keyword>
<evidence type="ECO:0000259" key="3">
    <source>
        <dbReference type="Pfam" id="PF02775"/>
    </source>
</evidence>
<sequence length="196" mass="21639">MFQTADMFKAFAPYRGNAVVIPGRGGRHWINLSDQPDRDVPLGDPAMGGHASFALGLALARPDEKIILFDSEGDILMNMGALPTIAEKDPKNFYHFVLDNGVYATTGGQPVPNAQNIKYDVIAQGSGYPSTYSFDNLEDFTNNIEEILSKPGPVFVTMKVTPEVENTPISQRVRWQKKTRHETIADLQKDLGSRKA</sequence>
<evidence type="ECO:0000256" key="1">
    <source>
        <dbReference type="ARBA" id="ARBA00022793"/>
    </source>
</evidence>
<accession>A0A160VA50</accession>
<evidence type="ECO:0000256" key="2">
    <source>
        <dbReference type="ARBA" id="ARBA00023239"/>
    </source>
</evidence>
<dbReference type="PANTHER" id="PTHR42818:SF1">
    <property type="entry name" value="SULFOPYRUVATE DECARBOXYLASE"/>
    <property type="match status" value="1"/>
</dbReference>
<dbReference type="GO" id="GO:0030976">
    <property type="term" value="F:thiamine pyrophosphate binding"/>
    <property type="evidence" value="ECO:0007669"/>
    <property type="project" value="InterPro"/>
</dbReference>
<dbReference type="InterPro" id="IPR011766">
    <property type="entry name" value="TPP_enzyme_TPP-bd"/>
</dbReference>
<keyword evidence="4" id="KW-0670">Pyruvate</keyword>
<dbReference type="EMBL" id="FAXA01000315">
    <property type="protein sequence ID" value="CUV02808.1"/>
    <property type="molecule type" value="Genomic_DNA"/>
</dbReference>
<dbReference type="SUPFAM" id="SSF52518">
    <property type="entry name" value="Thiamin diphosphate-binding fold (THDP-binding)"/>
    <property type="match status" value="1"/>
</dbReference>
<keyword evidence="1" id="KW-0210">Decarboxylase</keyword>
<dbReference type="Pfam" id="PF02775">
    <property type="entry name" value="TPP_enzyme_C"/>
    <property type="match status" value="1"/>
</dbReference>
<dbReference type="GO" id="GO:0050545">
    <property type="term" value="F:sulfopyruvate decarboxylase activity"/>
    <property type="evidence" value="ECO:0007669"/>
    <property type="project" value="UniProtKB-EC"/>
</dbReference>
<dbReference type="EC" id="4.1.1.79" evidence="4"/>
<feature type="domain" description="Thiamine pyrophosphate enzyme TPP-binding" evidence="3">
    <location>
        <begin position="46"/>
        <end position="157"/>
    </location>
</feature>
<protein>
    <submittedName>
        <fullName evidence="4">Sulfopyruvate decarboxylase-beta subunit</fullName>
        <ecNumber evidence="4">4.1.1.79</ecNumber>
    </submittedName>
</protein>
<dbReference type="Gene3D" id="3.40.50.970">
    <property type="match status" value="1"/>
</dbReference>
<dbReference type="InterPro" id="IPR051818">
    <property type="entry name" value="TPP_dependent_decarboxylase"/>
</dbReference>